<protein>
    <submittedName>
        <fullName evidence="2">852_t:CDS:1</fullName>
    </submittedName>
</protein>
<feature type="compositionally biased region" description="Polar residues" evidence="1">
    <location>
        <begin position="7"/>
        <end position="17"/>
    </location>
</feature>
<feature type="region of interest" description="Disordered" evidence="1">
    <location>
        <begin position="1"/>
        <end position="72"/>
    </location>
</feature>
<dbReference type="AlphaFoldDB" id="A0A9N9FB08"/>
<dbReference type="Gene3D" id="3.40.50.300">
    <property type="entry name" value="P-loop containing nucleotide triphosphate hydrolases"/>
    <property type="match status" value="1"/>
</dbReference>
<name>A0A9N9FB08_FUNMO</name>
<organism evidence="2 3">
    <name type="scientific">Funneliformis mosseae</name>
    <name type="common">Endomycorrhizal fungus</name>
    <name type="synonym">Glomus mosseae</name>
    <dbReference type="NCBI Taxonomy" id="27381"/>
    <lineage>
        <taxon>Eukaryota</taxon>
        <taxon>Fungi</taxon>
        <taxon>Fungi incertae sedis</taxon>
        <taxon>Mucoromycota</taxon>
        <taxon>Glomeromycotina</taxon>
        <taxon>Glomeromycetes</taxon>
        <taxon>Glomerales</taxon>
        <taxon>Glomeraceae</taxon>
        <taxon>Funneliformis</taxon>
    </lineage>
</organism>
<proteinExistence type="predicted"/>
<keyword evidence="3" id="KW-1185">Reference proteome</keyword>
<sequence>MEEQDHLPSTSNSNAQESEPFEFIDPNTEVAPRENDDLEDLANESLGEGSESESELGESDVEQALDDESDTASQRLARVRNYERYPFSFPANFHVMYIGRDVPLQSKHTIFTKVSESLSQIFWDEAEGAINDVGLEKRLVVCPVSNIPQDGRPQVEYFQDSGVAICEADLTNGPYTKAFEFLQKKFAKTDQDSALIDLCIVFIPQDASTLDEHFRDELLPTMKKLQEKVTLLPIINDQELTFRDEKEERRRTILKSFEDRGIEIFTWKADQMIQDRDRNGEWVETVYTKKVLFVNEFTTFENQVVYEDLQLLRSRAIEFRKDRQRKEQAKKRAQECDRFAAILKDIIIKCMILYTIYLFFTGVRNYAEWAVIPSDLKSSLQAVTRASLKTQNQNRLQTISLDNGETQPLIEVFQESSSRFVFNIMSKKRYVRNRKDVFEVIVTHHPPQILGRYDVHEIDEGRYAFDINTSGSKGEVLVEIKEKNGSSIKIITWKDKGEGIRRNNDTLKEHKEDPTFMEYVQSGAVDSYHQVLYYSKSAYEEAKIYVDYTVGRIADALYRANIYIQNQLNDFYKYLEDNANYWKPIIREKYLYLKATTREFTKEGRLKAKEVYYKVEEGVFNLARFLKDQYDEFYEPF</sequence>
<dbReference type="Proteomes" id="UP000789375">
    <property type="component" value="Unassembled WGS sequence"/>
</dbReference>
<evidence type="ECO:0000313" key="3">
    <source>
        <dbReference type="Proteomes" id="UP000789375"/>
    </source>
</evidence>
<reference evidence="2" key="1">
    <citation type="submission" date="2021-06" db="EMBL/GenBank/DDBJ databases">
        <authorList>
            <person name="Kallberg Y."/>
            <person name="Tangrot J."/>
            <person name="Rosling A."/>
        </authorList>
    </citation>
    <scope>NUCLEOTIDE SEQUENCE</scope>
    <source>
        <strain evidence="2">87-6 pot B 2015</strain>
    </source>
</reference>
<feature type="compositionally biased region" description="Acidic residues" evidence="1">
    <location>
        <begin position="50"/>
        <end position="70"/>
    </location>
</feature>
<evidence type="ECO:0000256" key="1">
    <source>
        <dbReference type="SAM" id="MobiDB-lite"/>
    </source>
</evidence>
<accession>A0A9N9FB08</accession>
<comment type="caution">
    <text evidence="2">The sequence shown here is derived from an EMBL/GenBank/DDBJ whole genome shotgun (WGS) entry which is preliminary data.</text>
</comment>
<dbReference type="EMBL" id="CAJVPP010000938">
    <property type="protein sequence ID" value="CAG8523083.1"/>
    <property type="molecule type" value="Genomic_DNA"/>
</dbReference>
<dbReference type="InterPro" id="IPR027417">
    <property type="entry name" value="P-loop_NTPase"/>
</dbReference>
<gene>
    <name evidence="2" type="ORF">FMOSSE_LOCUS5132</name>
</gene>
<evidence type="ECO:0000313" key="2">
    <source>
        <dbReference type="EMBL" id="CAG8523083.1"/>
    </source>
</evidence>